<dbReference type="PANTHER" id="PTHR12549:SF38">
    <property type="entry name" value="JMJC DOMAIN-CONTAINING HISTONE DEMETHYLASE 2, ISOFORM A"/>
    <property type="match status" value="1"/>
</dbReference>
<evidence type="ECO:0000256" key="1">
    <source>
        <dbReference type="ARBA" id="ARBA00004123"/>
    </source>
</evidence>
<dbReference type="STRING" id="205917.A0A4Y9YBX8"/>
<accession>A0A4Y9YBX8</accession>
<organism evidence="6 7">
    <name type="scientific">Dentipellis fragilis</name>
    <dbReference type="NCBI Taxonomy" id="205917"/>
    <lineage>
        <taxon>Eukaryota</taxon>
        <taxon>Fungi</taxon>
        <taxon>Dikarya</taxon>
        <taxon>Basidiomycota</taxon>
        <taxon>Agaricomycotina</taxon>
        <taxon>Agaricomycetes</taxon>
        <taxon>Russulales</taxon>
        <taxon>Hericiaceae</taxon>
        <taxon>Dentipellis</taxon>
    </lineage>
</organism>
<dbReference type="PROSITE" id="PS51184">
    <property type="entry name" value="JMJC"/>
    <property type="match status" value="1"/>
</dbReference>
<keyword evidence="2" id="KW-0479">Metal-binding</keyword>
<proteinExistence type="predicted"/>
<comment type="subcellular location">
    <subcellularLocation>
        <location evidence="1">Nucleus</location>
    </subcellularLocation>
</comment>
<feature type="compositionally biased region" description="Low complexity" evidence="4">
    <location>
        <begin position="610"/>
        <end position="649"/>
    </location>
</feature>
<name>A0A4Y9YBX8_9AGAM</name>
<gene>
    <name evidence="6" type="ORF">EVG20_g7560</name>
</gene>
<dbReference type="PANTHER" id="PTHR12549">
    <property type="entry name" value="JMJC DOMAIN-CONTAINING HISTONE DEMETHYLATION PROTEIN"/>
    <property type="match status" value="1"/>
</dbReference>
<evidence type="ECO:0000256" key="4">
    <source>
        <dbReference type="SAM" id="MobiDB-lite"/>
    </source>
</evidence>
<dbReference type="GO" id="GO:0003712">
    <property type="term" value="F:transcription coregulator activity"/>
    <property type="evidence" value="ECO:0007669"/>
    <property type="project" value="TreeGrafter"/>
</dbReference>
<keyword evidence="7" id="KW-1185">Reference proteome</keyword>
<dbReference type="AlphaFoldDB" id="A0A4Y9YBX8"/>
<dbReference type="OrthoDB" id="1667110at2759"/>
<dbReference type="GO" id="GO:0000118">
    <property type="term" value="C:histone deacetylase complex"/>
    <property type="evidence" value="ECO:0007669"/>
    <property type="project" value="TreeGrafter"/>
</dbReference>
<sequence length="1031" mass="113855">MNGLHDPHNHKRTSITELLNPVAAVSADPNLPASSHLANLPNYANSPQFQDPQMPQQMPMHGRTSSGSFKLSAASWGQSNEEEQALQRKQQEQSSVARSASAGRYEWRAPLDPSLWPSPGANDANLSYNSPSVAPTYSDERTALSGDVTPNPSSSYSMPRSEPMNGYRPDLMHYQPRPPHPSIPQPVQGVYAPSHIAVNPYYYQELAWQQAERAGIRMPGRGAAEPQPIPHMHPHPHPMYPPPPHYYAPHPGMPYGAVAYAHPMAGYLPIPPQKRPVDADAEEENGSKPKRARKSKAGADNAAANGSRRGYNAKKRNEAAQIAAQNAQLVPNVSYSTAGADKGKQKAADGTMRIVTENGPTPPETQGPLHPELQFARCMSNRYKAESFPRCVSCTRRWAGDTCRFQGIRFFLKDDKGNIVGVSFVENQKPDAPSMNFPSRWNVPLDAKYIKRTKRTVAKALLPILRSELEHLEMPEVIRRPRESDVRATCDTCMTSIFSSSWMCRLCGREACAECFDKVRELTQYRPGANEAEMAAVQAKRETHAHSNPFFLSCTRRNEHQYKDFSPMSRFCKAELAQVVQEMGALMAEPESEEALAAPSAGTPVKEDTSSPGADGGTSTSASANGGVNGHTNGVNGTNGTNGTNDTDGYATEKANGNLEGCSGPSDARLSDGFASLAGPAGAPLSDAGHSSKDNEDGRLLDNSNIPCYTAQHIADSELTDDLFRQVWAEGTPFMVTGLLPKFQVQWQPDYFIQKHPVQMATVMDCQSDATKRMSVADFFKIFGNYEGRTQSWKLKDWPSSTDMKTSFPDLYEDFGRAVPMPSYCRRDGALNLASHFPSNTIAPDLGPKMYNAMSTEEKPGSKGSTRLHMDMADAVNIMLHAEPCPDGSPGVAAWDLFRWEDAAQLRKFLNKRFSNGGQAHDPIHSQQIYLDSEMRKELFDDFGIKSYRVYQRPGEAVFIPAGCAHQVCNLADCIKVAIDFVSPENIERCEKLTGEFRMQNQSMAWREDMLQLRTMMWFAWLSCTRQEAGR</sequence>
<evidence type="ECO:0000256" key="2">
    <source>
        <dbReference type="ARBA" id="ARBA00022723"/>
    </source>
</evidence>
<evidence type="ECO:0000259" key="5">
    <source>
        <dbReference type="PROSITE" id="PS51184"/>
    </source>
</evidence>
<feature type="domain" description="JmjC" evidence="5">
    <location>
        <begin position="826"/>
        <end position="998"/>
    </location>
</feature>
<feature type="compositionally biased region" description="Low complexity" evidence="4">
    <location>
        <begin position="47"/>
        <end position="60"/>
    </location>
</feature>
<feature type="compositionally biased region" description="Low complexity" evidence="4">
    <location>
        <begin position="588"/>
        <end position="601"/>
    </location>
</feature>
<dbReference type="Pfam" id="PF02373">
    <property type="entry name" value="JmjC"/>
    <property type="match status" value="1"/>
</dbReference>
<dbReference type="Gene3D" id="2.60.120.650">
    <property type="entry name" value="Cupin"/>
    <property type="match status" value="1"/>
</dbReference>
<reference evidence="6 7" key="1">
    <citation type="submission" date="2019-02" db="EMBL/GenBank/DDBJ databases">
        <title>Genome sequencing of the rare red list fungi Dentipellis fragilis.</title>
        <authorList>
            <person name="Buettner E."/>
            <person name="Kellner H."/>
        </authorList>
    </citation>
    <scope>NUCLEOTIDE SEQUENCE [LARGE SCALE GENOMIC DNA]</scope>
    <source>
        <strain evidence="6 7">DSM 105465</strain>
    </source>
</reference>
<feature type="region of interest" description="Disordered" evidence="4">
    <location>
        <begin position="271"/>
        <end position="319"/>
    </location>
</feature>
<feature type="compositionally biased region" description="Polar residues" evidence="4">
    <location>
        <begin position="63"/>
        <end position="79"/>
    </location>
</feature>
<dbReference type="GO" id="GO:0032454">
    <property type="term" value="F:histone H3K9 demethylase activity"/>
    <property type="evidence" value="ECO:0007669"/>
    <property type="project" value="InterPro"/>
</dbReference>
<dbReference type="InterPro" id="IPR003347">
    <property type="entry name" value="JmjC_dom"/>
</dbReference>
<feature type="region of interest" description="Disordered" evidence="4">
    <location>
        <begin position="131"/>
        <end position="171"/>
    </location>
</feature>
<dbReference type="Proteomes" id="UP000298327">
    <property type="component" value="Unassembled WGS sequence"/>
</dbReference>
<protein>
    <recommendedName>
        <fullName evidence="5">JmjC domain-containing protein</fullName>
    </recommendedName>
</protein>
<dbReference type="GO" id="GO:0031490">
    <property type="term" value="F:chromatin DNA binding"/>
    <property type="evidence" value="ECO:0007669"/>
    <property type="project" value="TreeGrafter"/>
</dbReference>
<feature type="compositionally biased region" description="Polar residues" evidence="4">
    <location>
        <begin position="148"/>
        <end position="158"/>
    </location>
</feature>
<dbReference type="SMART" id="SM00558">
    <property type="entry name" value="JmjC"/>
    <property type="match status" value="1"/>
</dbReference>
<feature type="region of interest" description="Disordered" evidence="4">
    <location>
        <begin position="36"/>
        <end position="102"/>
    </location>
</feature>
<feature type="region of interest" description="Disordered" evidence="4">
    <location>
        <begin position="588"/>
        <end position="675"/>
    </location>
</feature>
<evidence type="ECO:0000313" key="7">
    <source>
        <dbReference type="Proteomes" id="UP000298327"/>
    </source>
</evidence>
<evidence type="ECO:0000256" key="3">
    <source>
        <dbReference type="ARBA" id="ARBA00023242"/>
    </source>
</evidence>
<keyword evidence="3" id="KW-0539">Nucleus</keyword>
<dbReference type="GO" id="GO:0000785">
    <property type="term" value="C:chromatin"/>
    <property type="evidence" value="ECO:0007669"/>
    <property type="project" value="TreeGrafter"/>
</dbReference>
<dbReference type="SUPFAM" id="SSF51197">
    <property type="entry name" value="Clavaminate synthase-like"/>
    <property type="match status" value="1"/>
</dbReference>
<dbReference type="GO" id="GO:0046872">
    <property type="term" value="F:metal ion binding"/>
    <property type="evidence" value="ECO:0007669"/>
    <property type="project" value="UniProtKB-KW"/>
</dbReference>
<dbReference type="GO" id="GO:0006357">
    <property type="term" value="P:regulation of transcription by RNA polymerase II"/>
    <property type="evidence" value="ECO:0007669"/>
    <property type="project" value="TreeGrafter"/>
</dbReference>
<dbReference type="EMBL" id="SEOQ01000584">
    <property type="protein sequence ID" value="TFY60066.1"/>
    <property type="molecule type" value="Genomic_DNA"/>
</dbReference>
<evidence type="ECO:0000313" key="6">
    <source>
        <dbReference type="EMBL" id="TFY60066.1"/>
    </source>
</evidence>
<dbReference type="InterPro" id="IPR045109">
    <property type="entry name" value="LSDs-like"/>
</dbReference>
<feature type="compositionally biased region" description="Polar residues" evidence="4">
    <location>
        <begin position="36"/>
        <end position="46"/>
    </location>
</feature>
<comment type="caution">
    <text evidence="6">The sequence shown here is derived from an EMBL/GenBank/DDBJ whole genome shotgun (WGS) entry which is preliminary data.</text>
</comment>